<dbReference type="Proteomes" id="UP000326924">
    <property type="component" value="Unassembled WGS sequence"/>
</dbReference>
<comment type="caution">
    <text evidence="3">The sequence shown here is derived from an EMBL/GenBank/DDBJ whole genome shotgun (WGS) entry which is preliminary data.</text>
</comment>
<keyword evidence="4" id="KW-1185">Reference proteome</keyword>
<feature type="domain" description="Ribonuclease H1 N-terminal" evidence="2">
    <location>
        <begin position="20"/>
        <end position="63"/>
    </location>
</feature>
<dbReference type="GO" id="GO:0043137">
    <property type="term" value="P:DNA replication, removal of RNA primer"/>
    <property type="evidence" value="ECO:0007669"/>
    <property type="project" value="TreeGrafter"/>
</dbReference>
<accession>A0A5J5F5F2</accession>
<dbReference type="Gene3D" id="3.30.420.10">
    <property type="entry name" value="Ribonuclease H-like superfamily/Ribonuclease H"/>
    <property type="match status" value="1"/>
</dbReference>
<protein>
    <recommendedName>
        <fullName evidence="2">Ribonuclease H1 N-terminal domain-containing protein</fullName>
    </recommendedName>
</protein>
<sequence length="221" mass="23644">MFVTGKDPSLDPASSSYTAKFYGVRSGRIPGVYTDWASAEAQVKGVAKPKVKWFPTREEAETFVRCGATVAKEIEAAPPRRQQPTVSAPPPPPPLSTEAELSDSDLLELLSSRSASVVLDPVDTPSASKKRKPTISTIAGTVAEGNLLEREINEAPAFAERTLQKGSQRSPVLKIYTDGSALSNGQSGAKAGVGVWFGERDARYSTPLSFTPMYLTPTFPP</sequence>
<dbReference type="OrthoDB" id="407198at2759"/>
<dbReference type="FunCoup" id="A0A5J5F5F2">
    <property type="interactions" value="244"/>
</dbReference>
<name>A0A5J5F5F2_9PEZI</name>
<organism evidence="3 4">
    <name type="scientific">Sphaerosporella brunnea</name>
    <dbReference type="NCBI Taxonomy" id="1250544"/>
    <lineage>
        <taxon>Eukaryota</taxon>
        <taxon>Fungi</taxon>
        <taxon>Dikarya</taxon>
        <taxon>Ascomycota</taxon>
        <taxon>Pezizomycotina</taxon>
        <taxon>Pezizomycetes</taxon>
        <taxon>Pezizales</taxon>
        <taxon>Pyronemataceae</taxon>
        <taxon>Sphaerosporella</taxon>
    </lineage>
</organism>
<dbReference type="InterPro" id="IPR011320">
    <property type="entry name" value="RNase_H1_N"/>
</dbReference>
<evidence type="ECO:0000256" key="1">
    <source>
        <dbReference type="SAM" id="MobiDB-lite"/>
    </source>
</evidence>
<evidence type="ECO:0000259" key="2">
    <source>
        <dbReference type="Pfam" id="PF01693"/>
    </source>
</evidence>
<dbReference type="InterPro" id="IPR050092">
    <property type="entry name" value="RNase_H"/>
</dbReference>
<evidence type="ECO:0000313" key="3">
    <source>
        <dbReference type="EMBL" id="KAA8911773.1"/>
    </source>
</evidence>
<dbReference type="GO" id="GO:0003676">
    <property type="term" value="F:nucleic acid binding"/>
    <property type="evidence" value="ECO:0007669"/>
    <property type="project" value="InterPro"/>
</dbReference>
<dbReference type="AlphaFoldDB" id="A0A5J5F5F2"/>
<dbReference type="PANTHER" id="PTHR10642">
    <property type="entry name" value="RIBONUCLEASE H1"/>
    <property type="match status" value="1"/>
</dbReference>
<feature type="region of interest" description="Disordered" evidence="1">
    <location>
        <begin position="74"/>
        <end position="101"/>
    </location>
</feature>
<dbReference type="Gene3D" id="3.40.970.10">
    <property type="entry name" value="Ribonuclease H1, N-terminal domain"/>
    <property type="match status" value="1"/>
</dbReference>
<dbReference type="InterPro" id="IPR037056">
    <property type="entry name" value="RNase_H1_N_sf"/>
</dbReference>
<evidence type="ECO:0000313" key="4">
    <source>
        <dbReference type="Proteomes" id="UP000326924"/>
    </source>
</evidence>
<dbReference type="Pfam" id="PF01693">
    <property type="entry name" value="Cauli_VI"/>
    <property type="match status" value="1"/>
</dbReference>
<dbReference type="InParanoid" id="A0A5J5F5F2"/>
<dbReference type="PANTHER" id="PTHR10642:SF26">
    <property type="entry name" value="RIBONUCLEASE H1"/>
    <property type="match status" value="1"/>
</dbReference>
<reference evidence="3 4" key="1">
    <citation type="submission" date="2019-09" db="EMBL/GenBank/DDBJ databases">
        <title>Draft genome of the ectomycorrhizal ascomycete Sphaerosporella brunnea.</title>
        <authorList>
            <consortium name="DOE Joint Genome Institute"/>
            <person name="Benucci G.M."/>
            <person name="Marozzi G."/>
            <person name="Antonielli L."/>
            <person name="Sanchez S."/>
            <person name="Marco P."/>
            <person name="Wang X."/>
            <person name="Falini L.B."/>
            <person name="Barry K."/>
            <person name="Haridas S."/>
            <person name="Lipzen A."/>
            <person name="Labutti K."/>
            <person name="Grigoriev I.V."/>
            <person name="Murat C."/>
            <person name="Martin F."/>
            <person name="Albertini E."/>
            <person name="Donnini D."/>
            <person name="Bonito G."/>
        </authorList>
    </citation>
    <scope>NUCLEOTIDE SEQUENCE [LARGE SCALE GENOMIC DNA]</scope>
    <source>
        <strain evidence="3 4">Sb_GMNB300</strain>
    </source>
</reference>
<gene>
    <name evidence="3" type="ORF">FN846DRAFT_395735</name>
</gene>
<dbReference type="SUPFAM" id="SSF55658">
    <property type="entry name" value="L9 N-domain-like"/>
    <property type="match status" value="1"/>
</dbReference>
<dbReference type="GO" id="GO:0004523">
    <property type="term" value="F:RNA-DNA hybrid ribonuclease activity"/>
    <property type="evidence" value="ECO:0007669"/>
    <property type="project" value="TreeGrafter"/>
</dbReference>
<dbReference type="InterPro" id="IPR036397">
    <property type="entry name" value="RNaseH_sf"/>
</dbReference>
<dbReference type="EMBL" id="VXIS01000032">
    <property type="protein sequence ID" value="KAA8911773.1"/>
    <property type="molecule type" value="Genomic_DNA"/>
</dbReference>
<dbReference type="InterPro" id="IPR009027">
    <property type="entry name" value="Ribosomal_bL9/RNase_H1_N"/>
</dbReference>
<proteinExistence type="predicted"/>